<name>A0A7J7G039_CAMSI</name>
<comment type="caution">
    <text evidence="1">The sequence shown here is derived from an EMBL/GenBank/DDBJ whole genome shotgun (WGS) entry which is preliminary data.</text>
</comment>
<sequence length="64" mass="7340">MENVIDDGLTVPMRNQLGYTQLDNSLVIAPRLDLIEIEGGKRRRKLVEPLVLPLGLLKMIKQWK</sequence>
<dbReference type="Proteomes" id="UP000593564">
    <property type="component" value="Unassembled WGS sequence"/>
</dbReference>
<proteinExistence type="predicted"/>
<evidence type="ECO:0000313" key="1">
    <source>
        <dbReference type="EMBL" id="KAF5932616.1"/>
    </source>
</evidence>
<dbReference type="AlphaFoldDB" id="A0A7J7G039"/>
<reference evidence="1 2" key="2">
    <citation type="submission" date="2020-07" db="EMBL/GenBank/DDBJ databases">
        <title>Genome assembly of wild tea tree DASZ reveals pedigree and selection history of tea varieties.</title>
        <authorList>
            <person name="Zhang W."/>
        </authorList>
    </citation>
    <scope>NUCLEOTIDE SEQUENCE [LARGE SCALE GENOMIC DNA]</scope>
    <source>
        <strain evidence="2">cv. G240</strain>
        <tissue evidence="1">Leaf</tissue>
    </source>
</reference>
<organism evidence="1 2">
    <name type="scientific">Camellia sinensis</name>
    <name type="common">Tea plant</name>
    <name type="synonym">Thea sinensis</name>
    <dbReference type="NCBI Taxonomy" id="4442"/>
    <lineage>
        <taxon>Eukaryota</taxon>
        <taxon>Viridiplantae</taxon>
        <taxon>Streptophyta</taxon>
        <taxon>Embryophyta</taxon>
        <taxon>Tracheophyta</taxon>
        <taxon>Spermatophyta</taxon>
        <taxon>Magnoliopsida</taxon>
        <taxon>eudicotyledons</taxon>
        <taxon>Gunneridae</taxon>
        <taxon>Pentapetalae</taxon>
        <taxon>asterids</taxon>
        <taxon>Ericales</taxon>
        <taxon>Theaceae</taxon>
        <taxon>Camellia</taxon>
    </lineage>
</organism>
<gene>
    <name evidence="1" type="ORF">HYC85_028787</name>
</gene>
<reference evidence="2" key="1">
    <citation type="journal article" date="2020" name="Nat. Commun.">
        <title>Genome assembly of wild tea tree DASZ reveals pedigree and selection history of tea varieties.</title>
        <authorList>
            <person name="Zhang W."/>
            <person name="Zhang Y."/>
            <person name="Qiu H."/>
            <person name="Guo Y."/>
            <person name="Wan H."/>
            <person name="Zhang X."/>
            <person name="Scossa F."/>
            <person name="Alseekh S."/>
            <person name="Zhang Q."/>
            <person name="Wang P."/>
            <person name="Xu L."/>
            <person name="Schmidt M.H."/>
            <person name="Jia X."/>
            <person name="Li D."/>
            <person name="Zhu A."/>
            <person name="Guo F."/>
            <person name="Chen W."/>
            <person name="Ni D."/>
            <person name="Usadel B."/>
            <person name="Fernie A.R."/>
            <person name="Wen W."/>
        </authorList>
    </citation>
    <scope>NUCLEOTIDE SEQUENCE [LARGE SCALE GENOMIC DNA]</scope>
    <source>
        <strain evidence="2">cv. G240</strain>
    </source>
</reference>
<dbReference type="EMBL" id="JACBKZ010000014">
    <property type="protein sequence ID" value="KAF5932616.1"/>
    <property type="molecule type" value="Genomic_DNA"/>
</dbReference>
<accession>A0A7J7G039</accession>
<keyword evidence="2" id="KW-1185">Reference proteome</keyword>
<evidence type="ECO:0000313" key="2">
    <source>
        <dbReference type="Proteomes" id="UP000593564"/>
    </source>
</evidence>
<protein>
    <submittedName>
        <fullName evidence="1">Uncharacterized protein</fullName>
    </submittedName>
</protein>